<dbReference type="GO" id="GO:0006631">
    <property type="term" value="P:fatty acid metabolic process"/>
    <property type="evidence" value="ECO:0007669"/>
    <property type="project" value="TreeGrafter"/>
</dbReference>
<dbReference type="OrthoDB" id="1277691at2759"/>
<evidence type="ECO:0000256" key="6">
    <source>
        <dbReference type="ARBA" id="ARBA00023136"/>
    </source>
</evidence>
<comment type="subcellular location">
    <subcellularLocation>
        <location evidence="1">Membrane</location>
        <topology evidence="1">Multi-pass membrane protein</topology>
    </subcellularLocation>
</comment>
<dbReference type="InterPro" id="IPR006214">
    <property type="entry name" value="Bax_inhibitor_1-related"/>
</dbReference>
<dbReference type="PANTHER" id="PTHR24185:SF1">
    <property type="entry name" value="CALCIUM-INDEPENDENT PHOSPHOLIPASE A2-GAMMA"/>
    <property type="match status" value="1"/>
</dbReference>
<dbReference type="PANTHER" id="PTHR24185">
    <property type="entry name" value="CALCIUM-INDEPENDENT PHOSPHOLIPASE A2-GAMMA"/>
    <property type="match status" value="1"/>
</dbReference>
<keyword evidence="4" id="KW-0443">Lipid metabolism</keyword>
<dbReference type="STRING" id="93759.A0A1R3J9I1"/>
<dbReference type="Pfam" id="PF01027">
    <property type="entry name" value="Bax1-I"/>
    <property type="match status" value="1"/>
</dbReference>
<evidence type="ECO:0000256" key="3">
    <source>
        <dbReference type="ARBA" id="ARBA00022801"/>
    </source>
</evidence>
<dbReference type="Proteomes" id="UP000187203">
    <property type="component" value="Unassembled WGS sequence"/>
</dbReference>
<feature type="transmembrane region" description="Helical" evidence="7">
    <location>
        <begin position="96"/>
        <end position="121"/>
    </location>
</feature>
<organism evidence="8 9">
    <name type="scientific">Corchorus olitorius</name>
    <dbReference type="NCBI Taxonomy" id="93759"/>
    <lineage>
        <taxon>Eukaryota</taxon>
        <taxon>Viridiplantae</taxon>
        <taxon>Streptophyta</taxon>
        <taxon>Embryophyta</taxon>
        <taxon>Tracheophyta</taxon>
        <taxon>Spermatophyta</taxon>
        <taxon>Magnoliopsida</taxon>
        <taxon>eudicotyledons</taxon>
        <taxon>Gunneridae</taxon>
        <taxon>Pentapetalae</taxon>
        <taxon>rosids</taxon>
        <taxon>malvids</taxon>
        <taxon>Malvales</taxon>
        <taxon>Malvaceae</taxon>
        <taxon>Grewioideae</taxon>
        <taxon>Apeibeae</taxon>
        <taxon>Corchorus</taxon>
    </lineage>
</organism>
<reference evidence="9" key="1">
    <citation type="submission" date="2013-09" db="EMBL/GenBank/DDBJ databases">
        <title>Corchorus olitorius genome sequencing.</title>
        <authorList>
            <person name="Alam M."/>
            <person name="Haque M.S."/>
            <person name="Islam M.S."/>
            <person name="Emdad E.M."/>
            <person name="Islam M.M."/>
            <person name="Ahmed B."/>
            <person name="Halim A."/>
            <person name="Hossen Q.M.M."/>
            <person name="Hossain M.Z."/>
            <person name="Ahmed R."/>
            <person name="Khan M.M."/>
            <person name="Islam R."/>
            <person name="Rashid M.M."/>
            <person name="Khan S.A."/>
            <person name="Rahman M.S."/>
            <person name="Alam M."/>
            <person name="Yahiya A.S."/>
            <person name="Khan M.S."/>
            <person name="Azam M.S."/>
            <person name="Haque T."/>
            <person name="Lashkar M.Z.H."/>
            <person name="Akhand A.I."/>
            <person name="Morshed G."/>
            <person name="Roy S."/>
            <person name="Uddin K.S."/>
            <person name="Rabeya T."/>
            <person name="Hossain A.S."/>
            <person name="Chowdhury A."/>
            <person name="Snigdha A.R."/>
            <person name="Mortoza M.S."/>
            <person name="Matin S.A."/>
            <person name="Hoque S.M.E."/>
            <person name="Islam M.K."/>
            <person name="Roy D.K."/>
            <person name="Haider R."/>
            <person name="Moosa M.M."/>
            <person name="Elias S.M."/>
            <person name="Hasan A.M."/>
            <person name="Jahan S."/>
            <person name="Shafiuddin M."/>
            <person name="Mahmood N."/>
            <person name="Shommy N.S."/>
        </authorList>
    </citation>
    <scope>NUCLEOTIDE SEQUENCE [LARGE SCALE GENOMIC DNA]</scope>
    <source>
        <strain evidence="9">cv. O-4</strain>
    </source>
</reference>
<evidence type="ECO:0000256" key="7">
    <source>
        <dbReference type="SAM" id="Phobius"/>
    </source>
</evidence>
<sequence length="298" mass="33313">MASALFEGAASGPLIHLAIKMDPRYNETWAAMVAREYLYLGGMLSSALVMFEVHFGLLVLVGYMVVDAQEIIEKAHLGGMDHVKHALYLFTDFVDVFVRILIIMLCATTDILLLISLFTIIPEGISERKELLEVLGLGYNNCSGPLSPKLGNNLSPKVFNFWSFSLLHLRKSSAMVETKDVGMKIAEARLPLLMNLIFSSVIPAWTSSAAPTLDEQKHDQCVRLVELSLEHNKLDRPLFDFRAMTELLIPRSFGNPFEFLPEILPLPKLEHLSLANIKIVADENLRSVNMQIEVSMNA</sequence>
<evidence type="ECO:0000256" key="2">
    <source>
        <dbReference type="ARBA" id="ARBA00022692"/>
    </source>
</evidence>
<keyword evidence="5 7" id="KW-1133">Transmembrane helix</keyword>
<protein>
    <submittedName>
        <fullName evidence="8">Bax inhibitor 1-related protein</fullName>
    </submittedName>
</protein>
<keyword evidence="6 7" id="KW-0472">Membrane</keyword>
<keyword evidence="9" id="KW-1185">Reference proteome</keyword>
<evidence type="ECO:0000313" key="8">
    <source>
        <dbReference type="EMBL" id="OMO91446.1"/>
    </source>
</evidence>
<proteinExistence type="predicted"/>
<evidence type="ECO:0000313" key="9">
    <source>
        <dbReference type="Proteomes" id="UP000187203"/>
    </source>
</evidence>
<name>A0A1R3J9I1_9ROSI</name>
<evidence type="ECO:0000256" key="5">
    <source>
        <dbReference type="ARBA" id="ARBA00022989"/>
    </source>
</evidence>
<keyword evidence="4" id="KW-0442">Lipid degradation</keyword>
<dbReference type="AlphaFoldDB" id="A0A1R3J9I1"/>
<dbReference type="EMBL" id="AWUE01016450">
    <property type="protein sequence ID" value="OMO91446.1"/>
    <property type="molecule type" value="Genomic_DNA"/>
</dbReference>
<dbReference type="GO" id="GO:0004620">
    <property type="term" value="F:phospholipase activity"/>
    <property type="evidence" value="ECO:0007669"/>
    <property type="project" value="TreeGrafter"/>
</dbReference>
<dbReference type="GO" id="GO:0016042">
    <property type="term" value="P:lipid catabolic process"/>
    <property type="evidence" value="ECO:0007669"/>
    <property type="project" value="UniProtKB-KW"/>
</dbReference>
<comment type="caution">
    <text evidence="8">The sequence shown here is derived from an EMBL/GenBank/DDBJ whole genome shotgun (WGS) entry which is preliminary data.</text>
</comment>
<evidence type="ECO:0000256" key="4">
    <source>
        <dbReference type="ARBA" id="ARBA00022963"/>
    </source>
</evidence>
<accession>A0A1R3J9I1</accession>
<keyword evidence="3" id="KW-0378">Hydrolase</keyword>
<feature type="transmembrane region" description="Helical" evidence="7">
    <location>
        <begin position="37"/>
        <end position="66"/>
    </location>
</feature>
<dbReference type="GO" id="GO:0016020">
    <property type="term" value="C:membrane"/>
    <property type="evidence" value="ECO:0007669"/>
    <property type="project" value="UniProtKB-SubCell"/>
</dbReference>
<keyword evidence="2 7" id="KW-0812">Transmembrane</keyword>
<gene>
    <name evidence="8" type="ORF">COLO4_18353</name>
</gene>
<dbReference type="SUPFAM" id="SSF52047">
    <property type="entry name" value="RNI-like"/>
    <property type="match status" value="1"/>
</dbReference>
<evidence type="ECO:0000256" key="1">
    <source>
        <dbReference type="ARBA" id="ARBA00004141"/>
    </source>
</evidence>